<name>A0A6V8LN92_9BACT</name>
<dbReference type="SFLD" id="SFLDG01060">
    <property type="entry name" value="BATS_domain_containing"/>
    <property type="match status" value="1"/>
</dbReference>
<dbReference type="GO" id="GO:0051537">
    <property type="term" value="F:2 iron, 2 sulfur cluster binding"/>
    <property type="evidence" value="ECO:0007669"/>
    <property type="project" value="UniProtKB-KW"/>
</dbReference>
<sequence>MIIGNRPLHAATTLVLDGQDLRGELLHEVITVVAQARGEELADLLGAARRIRLARLGRAVSLCAIVNARSGRCSENCAFCAQSSHFDTGAPCHPFLDHERILDAARTMRAHGARRFGIVLSGLTPSREDFERLRRAVRGVADLGMLPDASCGILSRARFEELRSDGLHLYHHNLETARSFFPEICTTHDYEDDVQAVRDALDAGLGVCSGGIFGLGESWEQRAELALTLRELGVDSVPVNFLSPIPGTPMERRPPLAPEEALKIVALLRFILPSAHLRICGGRKTVFGPTRGLAPLEAGASGLMIGDYLTTSGLDAAADRQGIRDAGWEIEDA</sequence>
<evidence type="ECO:0000256" key="10">
    <source>
        <dbReference type="ARBA" id="ARBA00023004"/>
    </source>
</evidence>
<comment type="cofactor">
    <cofactor evidence="13 14">
        <name>[4Fe-4S] cluster</name>
        <dbReference type="ChEBI" id="CHEBI:49883"/>
    </cofactor>
    <text evidence="13 14">Binds 1 [4Fe-4S] cluster. The cluster is coordinated with 3 cysteines and an exchangeable S-adenosyl-L-methionine.</text>
</comment>
<evidence type="ECO:0000256" key="8">
    <source>
        <dbReference type="ARBA" id="ARBA00022723"/>
    </source>
</evidence>
<comment type="subunit">
    <text evidence="13">Homodimer.</text>
</comment>
<protein>
    <recommendedName>
        <fullName evidence="3 13">Biotin synthase</fullName>
        <ecNumber evidence="3 13">2.8.1.6</ecNumber>
    </recommendedName>
</protein>
<comment type="cofactor">
    <cofactor evidence="14">
        <name>[2Fe-2S] cluster</name>
        <dbReference type="ChEBI" id="CHEBI:190135"/>
    </cofactor>
    <text evidence="14">Binds 1 [2Fe-2S] cluster. The cluster is coordinated with 3 cysteines and 1 arginine.</text>
</comment>
<dbReference type="InterPro" id="IPR002684">
    <property type="entry name" value="Biotin_synth/BioAB"/>
</dbReference>
<evidence type="ECO:0000256" key="3">
    <source>
        <dbReference type="ARBA" id="ARBA00012236"/>
    </source>
</evidence>
<evidence type="ECO:0000256" key="12">
    <source>
        <dbReference type="ARBA" id="ARBA00051157"/>
    </source>
</evidence>
<dbReference type="CDD" id="cd01335">
    <property type="entry name" value="Radical_SAM"/>
    <property type="match status" value="1"/>
</dbReference>
<dbReference type="PANTHER" id="PTHR22976">
    <property type="entry name" value="BIOTIN SYNTHASE"/>
    <property type="match status" value="1"/>
</dbReference>
<evidence type="ECO:0000256" key="14">
    <source>
        <dbReference type="PIRSR" id="PIRSR001619-1"/>
    </source>
</evidence>
<accession>A0A6V8LN92</accession>
<feature type="binding site" evidence="13 14">
    <location>
        <position position="208"/>
    </location>
    <ligand>
        <name>[2Fe-2S] cluster</name>
        <dbReference type="ChEBI" id="CHEBI:190135"/>
    </ligand>
</feature>
<evidence type="ECO:0000256" key="1">
    <source>
        <dbReference type="ARBA" id="ARBA00004942"/>
    </source>
</evidence>
<dbReference type="InterPro" id="IPR010722">
    <property type="entry name" value="BATS_dom"/>
</dbReference>
<keyword evidence="7 13" id="KW-0001">2Fe-2S</keyword>
<dbReference type="UniPathway" id="UPA00078">
    <property type="reaction ID" value="UER00162"/>
</dbReference>
<evidence type="ECO:0000256" key="7">
    <source>
        <dbReference type="ARBA" id="ARBA00022714"/>
    </source>
</evidence>
<dbReference type="InterPro" id="IPR058240">
    <property type="entry name" value="rSAM_sf"/>
</dbReference>
<keyword evidence="6 13" id="KW-0949">S-adenosyl-L-methionine</keyword>
<feature type="binding site" evidence="13 14">
    <location>
        <position position="278"/>
    </location>
    <ligand>
        <name>[2Fe-2S] cluster</name>
        <dbReference type="ChEBI" id="CHEBI:190135"/>
    </ligand>
</feature>
<dbReference type="Pfam" id="PF04055">
    <property type="entry name" value="Radical_SAM"/>
    <property type="match status" value="1"/>
</dbReference>
<feature type="binding site" evidence="13 14">
    <location>
        <position position="80"/>
    </location>
    <ligand>
        <name>[4Fe-4S] cluster</name>
        <dbReference type="ChEBI" id="CHEBI:49883"/>
        <note>4Fe-4S-S-AdoMet</note>
    </ligand>
</feature>
<evidence type="ECO:0000313" key="17">
    <source>
        <dbReference type="Proteomes" id="UP000494245"/>
    </source>
</evidence>
<dbReference type="SMART" id="SM00729">
    <property type="entry name" value="Elp3"/>
    <property type="match status" value="1"/>
</dbReference>
<comment type="cofactor">
    <cofactor evidence="13">
        <name>[2Fe-2S] cluster</name>
        <dbReference type="ChEBI" id="CHEBI:190135"/>
    </cofactor>
    <text evidence="13">Binds 1 [2Fe-2S] cluster. The cluster is coordinated with 3 cysteines and 1 arginine.</text>
</comment>
<keyword evidence="5 13" id="KW-0808">Transferase</keyword>
<dbReference type="EMBL" id="BLTE01000001">
    <property type="protein sequence ID" value="GFK92490.1"/>
    <property type="molecule type" value="Genomic_DNA"/>
</dbReference>
<feature type="binding site" evidence="13 14">
    <location>
        <position position="73"/>
    </location>
    <ligand>
        <name>[4Fe-4S] cluster</name>
        <dbReference type="ChEBI" id="CHEBI:49883"/>
        <note>4Fe-4S-S-AdoMet</note>
    </ligand>
</feature>
<dbReference type="EC" id="2.8.1.6" evidence="3 13"/>
<dbReference type="Pfam" id="PF06968">
    <property type="entry name" value="BATS"/>
    <property type="match status" value="1"/>
</dbReference>
<proteinExistence type="inferred from homology"/>
<evidence type="ECO:0000256" key="13">
    <source>
        <dbReference type="HAMAP-Rule" id="MF_01694"/>
    </source>
</evidence>
<dbReference type="InterPro" id="IPR024177">
    <property type="entry name" value="Biotin_synthase"/>
</dbReference>
<reference evidence="16 17" key="2">
    <citation type="submission" date="2020-05" db="EMBL/GenBank/DDBJ databases">
        <title>Draft genome sequence of Desulfovibrio sp. strainFSS-1.</title>
        <authorList>
            <person name="Shimoshige H."/>
            <person name="Kobayashi H."/>
            <person name="Maekawa T."/>
        </authorList>
    </citation>
    <scope>NUCLEOTIDE SEQUENCE [LARGE SCALE GENOMIC DNA]</scope>
    <source>
        <strain evidence="16 17">SIID29052-01</strain>
    </source>
</reference>
<evidence type="ECO:0000259" key="15">
    <source>
        <dbReference type="PROSITE" id="PS51918"/>
    </source>
</evidence>
<dbReference type="HAMAP" id="MF_01694">
    <property type="entry name" value="BioB"/>
    <property type="match status" value="1"/>
</dbReference>
<dbReference type="RefSeq" id="WP_173080613.1">
    <property type="nucleotide sequence ID" value="NZ_BLTE01000001.1"/>
</dbReference>
<evidence type="ECO:0000256" key="2">
    <source>
        <dbReference type="ARBA" id="ARBA00010765"/>
    </source>
</evidence>
<keyword evidence="4 13" id="KW-0004">4Fe-4S</keyword>
<dbReference type="InterPro" id="IPR013785">
    <property type="entry name" value="Aldolase_TIM"/>
</dbReference>
<comment type="similarity">
    <text evidence="2 13">Belongs to the radical SAM superfamily. Biotin synthase family.</text>
</comment>
<keyword evidence="17" id="KW-1185">Reference proteome</keyword>
<evidence type="ECO:0000256" key="5">
    <source>
        <dbReference type="ARBA" id="ARBA00022679"/>
    </source>
</evidence>
<dbReference type="GO" id="GO:0004076">
    <property type="term" value="F:biotin synthase activity"/>
    <property type="evidence" value="ECO:0007669"/>
    <property type="project" value="UniProtKB-UniRule"/>
</dbReference>
<dbReference type="AlphaFoldDB" id="A0A6V8LN92"/>
<dbReference type="Proteomes" id="UP000494245">
    <property type="component" value="Unassembled WGS sequence"/>
</dbReference>
<evidence type="ECO:0000256" key="11">
    <source>
        <dbReference type="ARBA" id="ARBA00023014"/>
    </source>
</evidence>
<comment type="pathway">
    <text evidence="1 13">Cofactor biosynthesis; biotin biosynthesis; biotin from 7,8-diaminononanoate: step 2/2.</text>
</comment>
<evidence type="ECO:0000256" key="9">
    <source>
        <dbReference type="ARBA" id="ARBA00022756"/>
    </source>
</evidence>
<dbReference type="SFLD" id="SFLDG01278">
    <property type="entry name" value="biotin_synthase_like"/>
    <property type="match status" value="1"/>
</dbReference>
<dbReference type="GO" id="GO:0005506">
    <property type="term" value="F:iron ion binding"/>
    <property type="evidence" value="ECO:0007669"/>
    <property type="project" value="UniProtKB-UniRule"/>
</dbReference>
<evidence type="ECO:0000256" key="6">
    <source>
        <dbReference type="ARBA" id="ARBA00022691"/>
    </source>
</evidence>
<dbReference type="PIRSF" id="PIRSF001619">
    <property type="entry name" value="Biotin_synth"/>
    <property type="match status" value="1"/>
</dbReference>
<evidence type="ECO:0000256" key="4">
    <source>
        <dbReference type="ARBA" id="ARBA00022485"/>
    </source>
</evidence>
<keyword evidence="8 13" id="KW-0479">Metal-binding</keyword>
<keyword evidence="11 13" id="KW-0411">Iron-sulfur</keyword>
<gene>
    <name evidence="13 16" type="primary">bioB</name>
    <name evidence="16" type="ORF">NNJEOMEG_00315</name>
</gene>
<comment type="function">
    <text evidence="13">Catalyzes the conversion of dethiobiotin (DTB) to biotin by the insertion of a sulfur atom into dethiobiotin via a radical-based mechanism.</text>
</comment>
<dbReference type="SMART" id="SM00876">
    <property type="entry name" value="BATS"/>
    <property type="match status" value="1"/>
</dbReference>
<comment type="caution">
    <text evidence="13">Lacks conserved residue(s) required for the propagation of feature annotation.</text>
</comment>
<feature type="binding site" evidence="13 14">
    <location>
        <position position="77"/>
    </location>
    <ligand>
        <name>[4Fe-4S] cluster</name>
        <dbReference type="ChEBI" id="CHEBI:49883"/>
        <note>4Fe-4S-S-AdoMet</note>
    </ligand>
</feature>
<comment type="catalytic activity">
    <reaction evidence="12 13">
        <text>(4R,5S)-dethiobiotin + (sulfur carrier)-SH + 2 reduced [2Fe-2S]-[ferredoxin] + 2 S-adenosyl-L-methionine = (sulfur carrier)-H + biotin + 2 5'-deoxyadenosine + 2 L-methionine + 2 oxidized [2Fe-2S]-[ferredoxin]</text>
        <dbReference type="Rhea" id="RHEA:22060"/>
        <dbReference type="Rhea" id="RHEA-COMP:10000"/>
        <dbReference type="Rhea" id="RHEA-COMP:10001"/>
        <dbReference type="Rhea" id="RHEA-COMP:14737"/>
        <dbReference type="Rhea" id="RHEA-COMP:14739"/>
        <dbReference type="ChEBI" id="CHEBI:17319"/>
        <dbReference type="ChEBI" id="CHEBI:29917"/>
        <dbReference type="ChEBI" id="CHEBI:33737"/>
        <dbReference type="ChEBI" id="CHEBI:33738"/>
        <dbReference type="ChEBI" id="CHEBI:57586"/>
        <dbReference type="ChEBI" id="CHEBI:57844"/>
        <dbReference type="ChEBI" id="CHEBI:59789"/>
        <dbReference type="ChEBI" id="CHEBI:64428"/>
        <dbReference type="ChEBI" id="CHEBI:149473"/>
        <dbReference type="EC" id="2.8.1.6"/>
    </reaction>
</comment>
<keyword evidence="9 13" id="KW-0093">Biotin biosynthesis</keyword>
<keyword evidence="10 13" id="KW-0408">Iron</keyword>
<dbReference type="PANTHER" id="PTHR22976:SF2">
    <property type="entry name" value="BIOTIN SYNTHASE, MITOCHONDRIAL"/>
    <property type="match status" value="1"/>
</dbReference>
<dbReference type="SUPFAM" id="SSF102114">
    <property type="entry name" value="Radical SAM enzymes"/>
    <property type="match status" value="1"/>
</dbReference>
<dbReference type="GO" id="GO:0051539">
    <property type="term" value="F:4 iron, 4 sulfur cluster binding"/>
    <property type="evidence" value="ECO:0007669"/>
    <property type="project" value="UniProtKB-KW"/>
</dbReference>
<evidence type="ECO:0000313" key="16">
    <source>
        <dbReference type="EMBL" id="GFK92490.1"/>
    </source>
</evidence>
<comment type="caution">
    <text evidence="16">The sequence shown here is derived from an EMBL/GenBank/DDBJ whole genome shotgun (WGS) entry which is preliminary data.</text>
</comment>
<dbReference type="InterPro" id="IPR006638">
    <property type="entry name" value="Elp3/MiaA/NifB-like_rSAM"/>
</dbReference>
<dbReference type="InterPro" id="IPR007197">
    <property type="entry name" value="rSAM"/>
</dbReference>
<dbReference type="GO" id="GO:0009102">
    <property type="term" value="P:biotin biosynthetic process"/>
    <property type="evidence" value="ECO:0007669"/>
    <property type="project" value="UniProtKB-UniRule"/>
</dbReference>
<reference evidence="16 17" key="1">
    <citation type="submission" date="2020-04" db="EMBL/GenBank/DDBJ databases">
        <authorList>
            <consortium name="Desulfovibrio sp. FSS-1 genome sequencing consortium"/>
            <person name="Shimoshige H."/>
            <person name="Kobayashi H."/>
            <person name="Maekawa T."/>
        </authorList>
    </citation>
    <scope>NUCLEOTIDE SEQUENCE [LARGE SCALE GENOMIC DNA]</scope>
    <source>
        <strain evidence="16 17">SIID29052-01</strain>
    </source>
</reference>
<dbReference type="NCBIfam" id="TIGR00433">
    <property type="entry name" value="bioB"/>
    <property type="match status" value="1"/>
</dbReference>
<dbReference type="SFLD" id="SFLDS00029">
    <property type="entry name" value="Radical_SAM"/>
    <property type="match status" value="1"/>
</dbReference>
<dbReference type="Gene3D" id="3.20.20.70">
    <property type="entry name" value="Aldolase class I"/>
    <property type="match status" value="1"/>
</dbReference>
<organism evidence="16 17">
    <name type="scientific">Fundidesulfovibrio magnetotacticus</name>
    <dbReference type="NCBI Taxonomy" id="2730080"/>
    <lineage>
        <taxon>Bacteria</taxon>
        <taxon>Pseudomonadati</taxon>
        <taxon>Thermodesulfobacteriota</taxon>
        <taxon>Desulfovibrionia</taxon>
        <taxon>Desulfovibrionales</taxon>
        <taxon>Desulfovibrionaceae</taxon>
        <taxon>Fundidesulfovibrio</taxon>
    </lineage>
</organism>
<feature type="domain" description="Radical SAM core" evidence="15">
    <location>
        <begin position="55"/>
        <end position="283"/>
    </location>
</feature>
<dbReference type="PROSITE" id="PS51918">
    <property type="entry name" value="RADICAL_SAM"/>
    <property type="match status" value="1"/>
</dbReference>